<proteinExistence type="predicted"/>
<dbReference type="EMBL" id="MT141341">
    <property type="protein sequence ID" value="QJA58836.1"/>
    <property type="molecule type" value="Genomic_DNA"/>
</dbReference>
<reference evidence="2" key="1">
    <citation type="submission" date="2020-03" db="EMBL/GenBank/DDBJ databases">
        <title>The deep terrestrial virosphere.</title>
        <authorList>
            <person name="Holmfeldt K."/>
            <person name="Nilsson E."/>
            <person name="Simone D."/>
            <person name="Lopez-Fernandez M."/>
            <person name="Wu X."/>
            <person name="de Brujin I."/>
            <person name="Lundin D."/>
            <person name="Andersson A."/>
            <person name="Bertilsson S."/>
            <person name="Dopson M."/>
        </authorList>
    </citation>
    <scope>NUCLEOTIDE SEQUENCE</scope>
    <source>
        <strain evidence="1">MM415B01404</strain>
        <strain evidence="2">TM448B01563</strain>
    </source>
</reference>
<dbReference type="EMBL" id="MT144783">
    <property type="protein sequence ID" value="QJH99346.1"/>
    <property type="molecule type" value="Genomic_DNA"/>
</dbReference>
<evidence type="ECO:0000313" key="1">
    <source>
        <dbReference type="EMBL" id="QJA58836.1"/>
    </source>
</evidence>
<accession>A0A6M3XNE3</accession>
<gene>
    <name evidence="1" type="ORF">MM415B01404_0008</name>
    <name evidence="2" type="ORF">TM448B01563_0014</name>
</gene>
<evidence type="ECO:0000313" key="2">
    <source>
        <dbReference type="EMBL" id="QJH99346.1"/>
    </source>
</evidence>
<name>A0A6M3XNE3_9ZZZZ</name>
<dbReference type="AlphaFoldDB" id="A0A6M3XNE3"/>
<sequence>MKKMLIVIIAMVFMIAGQVSAEKRIQVLALGVDSLASGANKDTTTAKTIDISNVVFEDTLMALFLIARIDTIKNDTTPANIWLDSAHIPCIIAEFRYVLDSRTAGTNDTIFIKGPNGATWASMSDSLSSKPKGGYGWTKVKVLPITTKIQVRFRDKDTIKKGPKHGKYVRWFIAARVENN</sequence>
<protein>
    <submittedName>
        <fullName evidence="2">Uncharacterized protein</fullName>
    </submittedName>
</protein>
<organism evidence="2">
    <name type="scientific">viral metagenome</name>
    <dbReference type="NCBI Taxonomy" id="1070528"/>
    <lineage>
        <taxon>unclassified sequences</taxon>
        <taxon>metagenomes</taxon>
        <taxon>organismal metagenomes</taxon>
    </lineage>
</organism>